<keyword evidence="3" id="KW-1185">Reference proteome</keyword>
<feature type="domain" description="ThuA-like" evidence="1">
    <location>
        <begin position="14"/>
        <end position="251"/>
    </location>
</feature>
<organism evidence="2 3">
    <name type="scientific">Metabacillus endolithicus</name>
    <dbReference type="NCBI Taxonomy" id="1535204"/>
    <lineage>
        <taxon>Bacteria</taxon>
        <taxon>Bacillati</taxon>
        <taxon>Bacillota</taxon>
        <taxon>Bacilli</taxon>
        <taxon>Bacillales</taxon>
        <taxon>Bacillaceae</taxon>
        <taxon>Metabacillus</taxon>
    </lineage>
</organism>
<comment type="caution">
    <text evidence="2">The sequence shown here is derived from an EMBL/GenBank/DDBJ whole genome shotgun (WGS) entry which is preliminary data.</text>
</comment>
<evidence type="ECO:0000313" key="2">
    <source>
        <dbReference type="EMBL" id="MFD2215642.1"/>
    </source>
</evidence>
<dbReference type="InterPro" id="IPR029010">
    <property type="entry name" value="ThuA-like"/>
</dbReference>
<proteinExistence type="predicted"/>
<evidence type="ECO:0000313" key="3">
    <source>
        <dbReference type="Proteomes" id="UP001597318"/>
    </source>
</evidence>
<dbReference type="PANTHER" id="PTHR40469:SF2">
    <property type="entry name" value="GALACTOSE-BINDING DOMAIN-LIKE SUPERFAMILY PROTEIN"/>
    <property type="match status" value="1"/>
</dbReference>
<sequence length="277" mass="31766">MTVKTLIITGLVVKEHDYSRTNLLLKQMLESTGMFSVKINEEFRGCTEETLQDYDLIIFNYDGKEWILDEHFTYWGETAENAIYHFVKSGKGAVFYHSSVAVGAETPLEYKRMLGCYVERNGRRNPQPDFLITNTDNNHPITKGLKKNWYAVNDDLLVGIDYAPEHKVEILATAFDSVDEYKNTGFPPKHFKVKIPEGDLNKMHGVNTHQPVAWTNLYGEGRTFSISVGHDIDTMRRETFLAMFVRGAEWAATGKVTIPKPDRTGENRLKPWPFYSK</sequence>
<evidence type="ECO:0000259" key="1">
    <source>
        <dbReference type="Pfam" id="PF06283"/>
    </source>
</evidence>
<accession>A0ABW5BZY6</accession>
<gene>
    <name evidence="2" type="ORF">ACFSKK_18310</name>
</gene>
<dbReference type="SUPFAM" id="SSF52317">
    <property type="entry name" value="Class I glutamine amidotransferase-like"/>
    <property type="match status" value="1"/>
</dbReference>
<dbReference type="EMBL" id="JBHUIK010000004">
    <property type="protein sequence ID" value="MFD2215642.1"/>
    <property type="molecule type" value="Genomic_DNA"/>
</dbReference>
<dbReference type="Gene3D" id="3.40.50.880">
    <property type="match status" value="1"/>
</dbReference>
<dbReference type="InterPro" id="IPR029062">
    <property type="entry name" value="Class_I_gatase-like"/>
</dbReference>
<protein>
    <submittedName>
        <fullName evidence="2">ThuA domain-containing protein</fullName>
    </submittedName>
</protein>
<dbReference type="Pfam" id="PF06283">
    <property type="entry name" value="ThuA"/>
    <property type="match status" value="1"/>
</dbReference>
<dbReference type="PANTHER" id="PTHR40469">
    <property type="entry name" value="SECRETED GLYCOSYL HYDROLASE"/>
    <property type="match status" value="1"/>
</dbReference>
<dbReference type="RefSeq" id="WP_247340391.1">
    <property type="nucleotide sequence ID" value="NZ_CP095550.1"/>
</dbReference>
<reference evidence="3" key="1">
    <citation type="journal article" date="2019" name="Int. J. Syst. Evol. Microbiol.">
        <title>The Global Catalogue of Microorganisms (GCM) 10K type strain sequencing project: providing services to taxonomists for standard genome sequencing and annotation.</title>
        <authorList>
            <consortium name="The Broad Institute Genomics Platform"/>
            <consortium name="The Broad Institute Genome Sequencing Center for Infectious Disease"/>
            <person name="Wu L."/>
            <person name="Ma J."/>
        </authorList>
    </citation>
    <scope>NUCLEOTIDE SEQUENCE [LARGE SCALE GENOMIC DNA]</scope>
    <source>
        <strain evidence="3">CGMCC 1.15474</strain>
    </source>
</reference>
<name>A0ABW5BZY6_9BACI</name>
<dbReference type="Proteomes" id="UP001597318">
    <property type="component" value="Unassembled WGS sequence"/>
</dbReference>